<dbReference type="AlphaFoldDB" id="A0A9P6IGN6"/>
<evidence type="ECO:0000313" key="7">
    <source>
        <dbReference type="EMBL" id="KAF9915161.1"/>
    </source>
</evidence>
<reference evidence="7" key="1">
    <citation type="journal article" date="2020" name="Fungal Divers.">
        <title>Resolving the Mortierellaceae phylogeny through synthesis of multi-gene phylogenetics and phylogenomics.</title>
        <authorList>
            <person name="Vandepol N."/>
            <person name="Liber J."/>
            <person name="Desiro A."/>
            <person name="Na H."/>
            <person name="Kennedy M."/>
            <person name="Barry K."/>
            <person name="Grigoriev I.V."/>
            <person name="Miller A.N."/>
            <person name="O'Donnell K."/>
            <person name="Stajich J.E."/>
            <person name="Bonito G."/>
        </authorList>
    </citation>
    <scope>NUCLEOTIDE SEQUENCE</scope>
    <source>
        <strain evidence="7">MES-2147</strain>
    </source>
</reference>
<feature type="non-terminal residue" evidence="7">
    <location>
        <position position="77"/>
    </location>
</feature>
<dbReference type="SUPFAM" id="SSF56399">
    <property type="entry name" value="ADP-ribosylation"/>
    <property type="match status" value="1"/>
</dbReference>
<evidence type="ECO:0000313" key="8">
    <source>
        <dbReference type="Proteomes" id="UP000749646"/>
    </source>
</evidence>
<evidence type="ECO:0000256" key="5">
    <source>
        <dbReference type="RuleBase" id="RU362114"/>
    </source>
</evidence>
<dbReference type="EC" id="2.4.2.-" evidence="5"/>
<proteinExistence type="predicted"/>
<dbReference type="GO" id="GO:0005730">
    <property type="term" value="C:nucleolus"/>
    <property type="evidence" value="ECO:0007669"/>
    <property type="project" value="TreeGrafter"/>
</dbReference>
<dbReference type="InterPro" id="IPR050800">
    <property type="entry name" value="ARTD/PARP"/>
</dbReference>
<dbReference type="InterPro" id="IPR012317">
    <property type="entry name" value="Poly(ADP-ribose)pol_cat_dom"/>
</dbReference>
<organism evidence="7 8">
    <name type="scientific">Modicella reniformis</name>
    <dbReference type="NCBI Taxonomy" id="1440133"/>
    <lineage>
        <taxon>Eukaryota</taxon>
        <taxon>Fungi</taxon>
        <taxon>Fungi incertae sedis</taxon>
        <taxon>Mucoromycota</taxon>
        <taxon>Mortierellomycotina</taxon>
        <taxon>Mortierellomycetes</taxon>
        <taxon>Mortierellales</taxon>
        <taxon>Mortierellaceae</taxon>
        <taxon>Modicella</taxon>
    </lineage>
</organism>
<dbReference type="GO" id="GO:0003950">
    <property type="term" value="F:NAD+ poly-ADP-ribosyltransferase activity"/>
    <property type="evidence" value="ECO:0007669"/>
    <property type="project" value="UniProtKB-UniRule"/>
</dbReference>
<comment type="caution">
    <text evidence="7">The sequence shown here is derived from an EMBL/GenBank/DDBJ whole genome shotgun (WGS) entry which is preliminary data.</text>
</comment>
<dbReference type="PROSITE" id="PS51059">
    <property type="entry name" value="PARP_CATALYTIC"/>
    <property type="match status" value="1"/>
</dbReference>
<dbReference type="GO" id="GO:1990404">
    <property type="term" value="F:NAD+-protein mono-ADP-ribosyltransferase activity"/>
    <property type="evidence" value="ECO:0007669"/>
    <property type="project" value="TreeGrafter"/>
</dbReference>
<keyword evidence="3 5" id="KW-0520">NAD</keyword>
<gene>
    <name evidence="7" type="primary">PME-1</name>
    <name evidence="7" type="ORF">BGZ65_000872</name>
</gene>
<dbReference type="OrthoDB" id="2017365at2759"/>
<dbReference type="Gene3D" id="3.90.228.10">
    <property type="match status" value="1"/>
</dbReference>
<dbReference type="PANTHER" id="PTHR10459:SF60">
    <property type="entry name" value="POLY [ADP-RIBOSE] POLYMERASE 2"/>
    <property type="match status" value="1"/>
</dbReference>
<keyword evidence="2 5" id="KW-0808">Transferase</keyword>
<feature type="domain" description="PARP catalytic" evidence="6">
    <location>
        <begin position="1"/>
        <end position="77"/>
    </location>
</feature>
<evidence type="ECO:0000256" key="1">
    <source>
        <dbReference type="ARBA" id="ARBA00022676"/>
    </source>
</evidence>
<dbReference type="PANTHER" id="PTHR10459">
    <property type="entry name" value="DNA LIGASE"/>
    <property type="match status" value="1"/>
</dbReference>
<evidence type="ECO:0000256" key="2">
    <source>
        <dbReference type="ARBA" id="ARBA00022679"/>
    </source>
</evidence>
<evidence type="ECO:0000259" key="6">
    <source>
        <dbReference type="PROSITE" id="PS51059"/>
    </source>
</evidence>
<dbReference type="Pfam" id="PF00644">
    <property type="entry name" value="PARP"/>
    <property type="match status" value="1"/>
</dbReference>
<dbReference type="EMBL" id="JAAAHW010012244">
    <property type="protein sequence ID" value="KAF9915161.1"/>
    <property type="molecule type" value="Genomic_DNA"/>
</dbReference>
<protein>
    <recommendedName>
        <fullName evidence="5">Poly [ADP-ribose] polymerase</fullName>
        <shortName evidence="5">PARP</shortName>
        <ecNumber evidence="5">2.4.2.-</ecNumber>
    </recommendedName>
</protein>
<name>A0A9P6IGN6_9FUNG</name>
<evidence type="ECO:0000256" key="3">
    <source>
        <dbReference type="ARBA" id="ARBA00023027"/>
    </source>
</evidence>
<dbReference type="GO" id="GO:0070212">
    <property type="term" value="P:protein poly-ADP-ribosylation"/>
    <property type="evidence" value="ECO:0007669"/>
    <property type="project" value="TreeGrafter"/>
</dbReference>
<dbReference type="GO" id="GO:0006302">
    <property type="term" value="P:double-strand break repair"/>
    <property type="evidence" value="ECO:0007669"/>
    <property type="project" value="TreeGrafter"/>
</dbReference>
<keyword evidence="8" id="KW-1185">Reference proteome</keyword>
<comment type="catalytic activity">
    <reaction evidence="4">
        <text>NAD(+) + (ADP-D-ribosyl)n-acceptor = nicotinamide + (ADP-D-ribosyl)n+1-acceptor + H(+).</text>
        <dbReference type="EC" id="2.4.2.30"/>
    </reaction>
</comment>
<evidence type="ECO:0000256" key="4">
    <source>
        <dbReference type="ARBA" id="ARBA00033987"/>
    </source>
</evidence>
<accession>A0A9P6IGN6</accession>
<keyword evidence="1 5" id="KW-0328">Glycosyltransferase</keyword>
<dbReference type="Proteomes" id="UP000749646">
    <property type="component" value="Unassembled WGS sequence"/>
</dbReference>
<sequence length="77" mass="8859">MRQAFTGSPVRVTEARAHEQDEHNTTYGLVIDVVFDLERQGEAERFADVGFSKFHNRRLLWHGNRLTNYVGILSQGL</sequence>